<name>A0A4Z1BVV0_9ACTN</name>
<dbReference type="EMBL" id="SRRO01000001">
    <property type="protein sequence ID" value="TGN65401.1"/>
    <property type="molecule type" value="Genomic_DNA"/>
</dbReference>
<protein>
    <submittedName>
        <fullName evidence="1">Uncharacterized protein</fullName>
    </submittedName>
</protein>
<dbReference type="RefSeq" id="WP_135839897.1">
    <property type="nucleotide sequence ID" value="NZ_SRRO01000001.1"/>
</dbReference>
<evidence type="ECO:0000313" key="2">
    <source>
        <dbReference type="Proteomes" id="UP000297496"/>
    </source>
</evidence>
<evidence type="ECO:0000313" key="1">
    <source>
        <dbReference type="EMBL" id="TGN65401.1"/>
    </source>
</evidence>
<proteinExistence type="predicted"/>
<sequence length="111" mass="12302">MTSDDLTSGARAQAALHAELRAEAEALGFVPTEDEMQALRSGEDTAYGELGYLLSGAGWDDEVLALMVMSPSSYLEGRRPIEVLREQPGYLSPEMVYFAYRVVPRSTRTRR</sequence>
<accession>A0A4Z1BVV0</accession>
<dbReference type="AlphaFoldDB" id="A0A4Z1BVV0"/>
<keyword evidence="2" id="KW-1185">Reference proteome</keyword>
<reference evidence="1 2" key="1">
    <citation type="submission" date="2019-04" db="EMBL/GenBank/DDBJ databases">
        <title>Three New Species of Nocardioides, Nocardioides euryhalodurans sp. nov., Nocardioides seonyuensis sp. nov. and Nocardioides eburneoflavus sp. nov. Isolated from Soil.</title>
        <authorList>
            <person name="Roh S.G."/>
            <person name="Lee C."/>
            <person name="Kim M.-K."/>
            <person name="Kim S.B."/>
        </authorList>
    </citation>
    <scope>NUCLEOTIDE SEQUENCE [LARGE SCALE GENOMIC DNA]</scope>
    <source>
        <strain evidence="1 2">MMS17-SY213</strain>
    </source>
</reference>
<organism evidence="1 2">
    <name type="scientific">Nocardioides eburneiflavus</name>
    <dbReference type="NCBI Taxonomy" id="2518372"/>
    <lineage>
        <taxon>Bacteria</taxon>
        <taxon>Bacillati</taxon>
        <taxon>Actinomycetota</taxon>
        <taxon>Actinomycetes</taxon>
        <taxon>Propionibacteriales</taxon>
        <taxon>Nocardioidaceae</taxon>
        <taxon>Nocardioides</taxon>
    </lineage>
</organism>
<gene>
    <name evidence="1" type="ORF">EXE59_16640</name>
</gene>
<dbReference type="Proteomes" id="UP000297496">
    <property type="component" value="Unassembled WGS sequence"/>
</dbReference>
<comment type="caution">
    <text evidence="1">The sequence shown here is derived from an EMBL/GenBank/DDBJ whole genome shotgun (WGS) entry which is preliminary data.</text>
</comment>